<evidence type="ECO:0000313" key="3">
    <source>
        <dbReference type="EMBL" id="MFB9993581.1"/>
    </source>
</evidence>
<dbReference type="RefSeq" id="WP_380012694.1">
    <property type="nucleotide sequence ID" value="NZ_JBHLYR010000051.1"/>
</dbReference>
<keyword evidence="4" id="KW-1185">Reference proteome</keyword>
<dbReference type="InterPro" id="IPR000086">
    <property type="entry name" value="NUDIX_hydrolase_dom"/>
</dbReference>
<dbReference type="Pfam" id="PF00293">
    <property type="entry name" value="NUDIX"/>
    <property type="match status" value="1"/>
</dbReference>
<evidence type="ECO:0000256" key="1">
    <source>
        <dbReference type="SAM" id="MobiDB-lite"/>
    </source>
</evidence>
<dbReference type="Gene3D" id="3.90.79.10">
    <property type="entry name" value="Nucleoside Triphosphate Pyrophosphohydrolase"/>
    <property type="match status" value="1"/>
</dbReference>
<sequence>MLRLSRAIAAGLRSSRRAGCRRAGASGRRGSRRSSSRAAVRELREESGLALSAPHFLAAYRWEAQIPERFTRQVCSAFAFAAPEGLPQTWIRQADGYRFAFRWADLSRPELDWEMDAALPHLHTFLAESHEPHHQNRSLAHD</sequence>
<feature type="region of interest" description="Disordered" evidence="1">
    <location>
        <begin position="19"/>
        <end position="38"/>
    </location>
</feature>
<organism evidence="3 4">
    <name type="scientific">Deinococcus oregonensis</name>
    <dbReference type="NCBI Taxonomy" id="1805970"/>
    <lineage>
        <taxon>Bacteria</taxon>
        <taxon>Thermotogati</taxon>
        <taxon>Deinococcota</taxon>
        <taxon>Deinococci</taxon>
        <taxon>Deinococcales</taxon>
        <taxon>Deinococcaceae</taxon>
        <taxon>Deinococcus</taxon>
    </lineage>
</organism>
<evidence type="ECO:0000313" key="4">
    <source>
        <dbReference type="Proteomes" id="UP001589733"/>
    </source>
</evidence>
<dbReference type="EMBL" id="JBHLYR010000051">
    <property type="protein sequence ID" value="MFB9993581.1"/>
    <property type="molecule type" value="Genomic_DNA"/>
</dbReference>
<name>A0ABV6B3X5_9DEIO</name>
<feature type="domain" description="Nudix hydrolase" evidence="2">
    <location>
        <begin position="37"/>
        <end position="113"/>
    </location>
</feature>
<dbReference type="Proteomes" id="UP001589733">
    <property type="component" value="Unassembled WGS sequence"/>
</dbReference>
<dbReference type="InterPro" id="IPR015797">
    <property type="entry name" value="NUDIX_hydrolase-like_dom_sf"/>
</dbReference>
<gene>
    <name evidence="3" type="ORF">ACFFLM_16590</name>
</gene>
<proteinExistence type="predicted"/>
<reference evidence="3 4" key="1">
    <citation type="submission" date="2024-09" db="EMBL/GenBank/DDBJ databases">
        <authorList>
            <person name="Sun Q."/>
            <person name="Mori K."/>
        </authorList>
    </citation>
    <scope>NUCLEOTIDE SEQUENCE [LARGE SCALE GENOMIC DNA]</scope>
    <source>
        <strain evidence="3 4">JCM 13503</strain>
    </source>
</reference>
<accession>A0ABV6B3X5</accession>
<dbReference type="SUPFAM" id="SSF55811">
    <property type="entry name" value="Nudix"/>
    <property type="match status" value="1"/>
</dbReference>
<evidence type="ECO:0000259" key="2">
    <source>
        <dbReference type="Pfam" id="PF00293"/>
    </source>
</evidence>
<comment type="caution">
    <text evidence="3">The sequence shown here is derived from an EMBL/GenBank/DDBJ whole genome shotgun (WGS) entry which is preliminary data.</text>
</comment>
<protein>
    <submittedName>
        <fullName evidence="3">NUDIX domain-containing protein</fullName>
    </submittedName>
</protein>